<organism evidence="7 8">
    <name type="scientific">Blyttiomyces helicus</name>
    <dbReference type="NCBI Taxonomy" id="388810"/>
    <lineage>
        <taxon>Eukaryota</taxon>
        <taxon>Fungi</taxon>
        <taxon>Fungi incertae sedis</taxon>
        <taxon>Chytridiomycota</taxon>
        <taxon>Chytridiomycota incertae sedis</taxon>
        <taxon>Chytridiomycetes</taxon>
        <taxon>Chytridiomycetes incertae sedis</taxon>
        <taxon>Blyttiomyces</taxon>
    </lineage>
</organism>
<protein>
    <recommendedName>
        <fullName evidence="6">C2H2-type domain-containing protein</fullName>
    </recommendedName>
</protein>
<evidence type="ECO:0000313" key="7">
    <source>
        <dbReference type="EMBL" id="RKO89229.1"/>
    </source>
</evidence>
<dbReference type="GO" id="GO:0008270">
    <property type="term" value="F:zinc ion binding"/>
    <property type="evidence" value="ECO:0007669"/>
    <property type="project" value="UniProtKB-KW"/>
</dbReference>
<dbReference type="PANTHER" id="PTHR23235">
    <property type="entry name" value="KRUEPPEL-LIKE TRANSCRIPTION FACTOR"/>
    <property type="match status" value="1"/>
</dbReference>
<dbReference type="FunFam" id="3.30.160.60:FF:000110">
    <property type="entry name" value="Zinc finger protein-like"/>
    <property type="match status" value="1"/>
</dbReference>
<dbReference type="SMART" id="SM00355">
    <property type="entry name" value="ZnF_C2H2"/>
    <property type="match status" value="2"/>
</dbReference>
<evidence type="ECO:0000256" key="1">
    <source>
        <dbReference type="ARBA" id="ARBA00022723"/>
    </source>
</evidence>
<keyword evidence="3 5" id="KW-0863">Zinc-finger</keyword>
<dbReference type="AlphaFoldDB" id="A0A4P9W9J6"/>
<dbReference type="PROSITE" id="PS00028">
    <property type="entry name" value="ZINC_FINGER_C2H2_1"/>
    <property type="match status" value="1"/>
</dbReference>
<sequence>YPCDMCTTFFSRKHDLKRHKRLHLGIRPFECQNCPKKFSRQDALTRHTAGGTCKPADANA</sequence>
<evidence type="ECO:0000256" key="3">
    <source>
        <dbReference type="ARBA" id="ARBA00022771"/>
    </source>
</evidence>
<proteinExistence type="predicted"/>
<feature type="domain" description="C2H2-type" evidence="6">
    <location>
        <begin position="1"/>
        <end position="28"/>
    </location>
</feature>
<dbReference type="InterPro" id="IPR013087">
    <property type="entry name" value="Znf_C2H2_type"/>
</dbReference>
<dbReference type="Pfam" id="PF00096">
    <property type="entry name" value="zf-C2H2"/>
    <property type="match status" value="2"/>
</dbReference>
<reference evidence="8" key="1">
    <citation type="journal article" date="2018" name="Nat. Microbiol.">
        <title>Leveraging single-cell genomics to expand the fungal tree of life.</title>
        <authorList>
            <person name="Ahrendt S.R."/>
            <person name="Quandt C.A."/>
            <person name="Ciobanu D."/>
            <person name="Clum A."/>
            <person name="Salamov A."/>
            <person name="Andreopoulos B."/>
            <person name="Cheng J.F."/>
            <person name="Woyke T."/>
            <person name="Pelin A."/>
            <person name="Henrissat B."/>
            <person name="Reynolds N.K."/>
            <person name="Benny G.L."/>
            <person name="Smith M.E."/>
            <person name="James T.Y."/>
            <person name="Grigoriev I.V."/>
        </authorList>
    </citation>
    <scope>NUCLEOTIDE SEQUENCE [LARGE SCALE GENOMIC DNA]</scope>
</reference>
<evidence type="ECO:0000256" key="4">
    <source>
        <dbReference type="ARBA" id="ARBA00022833"/>
    </source>
</evidence>
<evidence type="ECO:0000313" key="8">
    <source>
        <dbReference type="Proteomes" id="UP000269721"/>
    </source>
</evidence>
<dbReference type="InterPro" id="IPR036236">
    <property type="entry name" value="Znf_C2H2_sf"/>
</dbReference>
<dbReference type="GO" id="GO:0000978">
    <property type="term" value="F:RNA polymerase II cis-regulatory region sequence-specific DNA binding"/>
    <property type="evidence" value="ECO:0007669"/>
    <property type="project" value="TreeGrafter"/>
</dbReference>
<name>A0A4P9W9J6_9FUNG</name>
<keyword evidence="4" id="KW-0862">Zinc</keyword>
<evidence type="ECO:0000256" key="5">
    <source>
        <dbReference type="PROSITE-ProRule" id="PRU00042"/>
    </source>
</evidence>
<dbReference type="SUPFAM" id="SSF57667">
    <property type="entry name" value="beta-beta-alpha zinc fingers"/>
    <property type="match status" value="1"/>
</dbReference>
<dbReference type="Proteomes" id="UP000269721">
    <property type="component" value="Unassembled WGS sequence"/>
</dbReference>
<keyword evidence="2" id="KW-0677">Repeat</keyword>
<dbReference type="EMBL" id="KZ996213">
    <property type="protein sequence ID" value="RKO89229.1"/>
    <property type="molecule type" value="Genomic_DNA"/>
</dbReference>
<accession>A0A4P9W9J6</accession>
<dbReference type="Gene3D" id="3.30.160.60">
    <property type="entry name" value="Classic Zinc Finger"/>
    <property type="match status" value="2"/>
</dbReference>
<feature type="non-terminal residue" evidence="7">
    <location>
        <position position="1"/>
    </location>
</feature>
<feature type="non-terminal residue" evidence="7">
    <location>
        <position position="60"/>
    </location>
</feature>
<dbReference type="PANTHER" id="PTHR23235:SF120">
    <property type="entry name" value="KRUPPEL-LIKE FACTOR 15"/>
    <property type="match status" value="1"/>
</dbReference>
<evidence type="ECO:0000259" key="6">
    <source>
        <dbReference type="PROSITE" id="PS50157"/>
    </source>
</evidence>
<feature type="domain" description="C2H2-type" evidence="6">
    <location>
        <begin position="29"/>
        <end position="47"/>
    </location>
</feature>
<dbReference type="GO" id="GO:0000981">
    <property type="term" value="F:DNA-binding transcription factor activity, RNA polymerase II-specific"/>
    <property type="evidence" value="ECO:0007669"/>
    <property type="project" value="TreeGrafter"/>
</dbReference>
<gene>
    <name evidence="7" type="ORF">BDK51DRAFT_12210</name>
</gene>
<dbReference type="OrthoDB" id="8922241at2759"/>
<evidence type="ECO:0000256" key="2">
    <source>
        <dbReference type="ARBA" id="ARBA00022737"/>
    </source>
</evidence>
<keyword evidence="8" id="KW-1185">Reference proteome</keyword>
<dbReference type="PROSITE" id="PS50157">
    <property type="entry name" value="ZINC_FINGER_C2H2_2"/>
    <property type="match status" value="2"/>
</dbReference>
<keyword evidence="1" id="KW-0479">Metal-binding</keyword>